<feature type="chain" id="PRO_5037390094" evidence="2">
    <location>
        <begin position="19"/>
        <end position="102"/>
    </location>
</feature>
<organism evidence="3 4">
    <name type="scientific">Romanomermis culicivorax</name>
    <name type="common">Nematode worm</name>
    <dbReference type="NCBI Taxonomy" id="13658"/>
    <lineage>
        <taxon>Eukaryota</taxon>
        <taxon>Metazoa</taxon>
        <taxon>Ecdysozoa</taxon>
        <taxon>Nematoda</taxon>
        <taxon>Enoplea</taxon>
        <taxon>Dorylaimia</taxon>
        <taxon>Mermithida</taxon>
        <taxon>Mermithoidea</taxon>
        <taxon>Mermithidae</taxon>
        <taxon>Romanomermis</taxon>
    </lineage>
</organism>
<feature type="region of interest" description="Disordered" evidence="1">
    <location>
        <begin position="73"/>
        <end position="102"/>
    </location>
</feature>
<feature type="compositionally biased region" description="Low complexity" evidence="1">
    <location>
        <begin position="73"/>
        <end position="87"/>
    </location>
</feature>
<evidence type="ECO:0000313" key="3">
    <source>
        <dbReference type="Proteomes" id="UP000887565"/>
    </source>
</evidence>
<keyword evidence="3" id="KW-1185">Reference proteome</keyword>
<dbReference type="Proteomes" id="UP000887565">
    <property type="component" value="Unplaced"/>
</dbReference>
<dbReference type="WBParaSite" id="nRc.2.0.1.t47415-RA">
    <property type="protein sequence ID" value="nRc.2.0.1.t47415-RA"/>
    <property type="gene ID" value="nRc.2.0.1.g47415"/>
</dbReference>
<proteinExistence type="predicted"/>
<evidence type="ECO:0000313" key="4">
    <source>
        <dbReference type="WBParaSite" id="nRc.2.0.1.t47415-RA"/>
    </source>
</evidence>
<feature type="compositionally biased region" description="Polar residues" evidence="1">
    <location>
        <begin position="92"/>
        <end position="102"/>
    </location>
</feature>
<feature type="signal peptide" evidence="2">
    <location>
        <begin position="1"/>
        <end position="18"/>
    </location>
</feature>
<evidence type="ECO:0000256" key="1">
    <source>
        <dbReference type="SAM" id="MobiDB-lite"/>
    </source>
</evidence>
<accession>A0A915L8G9</accession>
<sequence length="102" mass="10366">MVVFVLASILVGWTGVDSSIGTGVRVDISLSVNFKKLIICVAVAVRLAVTPSRGRADTSVDSGTFALFKSKIGVSKSSSSAGSTSKAEVGPSRSSSVVNVCT</sequence>
<name>A0A915L8G9_ROMCU</name>
<evidence type="ECO:0000256" key="2">
    <source>
        <dbReference type="SAM" id="SignalP"/>
    </source>
</evidence>
<keyword evidence="2" id="KW-0732">Signal</keyword>
<protein>
    <submittedName>
        <fullName evidence="4">Secreted protein</fullName>
    </submittedName>
</protein>
<reference evidence="4" key="1">
    <citation type="submission" date="2022-11" db="UniProtKB">
        <authorList>
            <consortium name="WormBaseParasite"/>
        </authorList>
    </citation>
    <scope>IDENTIFICATION</scope>
</reference>
<dbReference type="AlphaFoldDB" id="A0A915L8G9"/>